<feature type="compositionally biased region" description="Basic and acidic residues" evidence="2">
    <location>
        <begin position="1"/>
        <end position="12"/>
    </location>
</feature>
<evidence type="ECO:0000313" key="4">
    <source>
        <dbReference type="EMBL" id="GAG67333.1"/>
    </source>
</evidence>
<organism evidence="4">
    <name type="scientific">marine sediment metagenome</name>
    <dbReference type="NCBI Taxonomy" id="412755"/>
    <lineage>
        <taxon>unclassified sequences</taxon>
        <taxon>metagenomes</taxon>
        <taxon>ecological metagenomes</taxon>
    </lineage>
</organism>
<keyword evidence="3" id="KW-0812">Transmembrane</keyword>
<sequence length="155" mass="18036">MAKQKKENKESLSKPSFIDGIISNNSEESLINQKKAQDKLKQLEQESRRVKAQQSLYQTKKRIRQSPDQDNPIWDKEKKGFFDNLPKKKKKTRLFKFLNWKLRFKFKKPKFRFNLKSKLNKANLVVASLALVVLAILISGSWSIASQVSDIKGKV</sequence>
<keyword evidence="3" id="KW-1133">Transmembrane helix</keyword>
<feature type="transmembrane region" description="Helical" evidence="3">
    <location>
        <begin position="122"/>
        <end position="145"/>
    </location>
</feature>
<evidence type="ECO:0000256" key="1">
    <source>
        <dbReference type="SAM" id="Coils"/>
    </source>
</evidence>
<accession>X1A3H9</accession>
<keyword evidence="3" id="KW-0472">Membrane</keyword>
<dbReference type="EMBL" id="BART01002755">
    <property type="protein sequence ID" value="GAG67333.1"/>
    <property type="molecule type" value="Genomic_DNA"/>
</dbReference>
<protein>
    <submittedName>
        <fullName evidence="4">Uncharacterized protein</fullName>
    </submittedName>
</protein>
<keyword evidence="1" id="KW-0175">Coiled coil</keyword>
<feature type="non-terminal residue" evidence="4">
    <location>
        <position position="155"/>
    </location>
</feature>
<gene>
    <name evidence="4" type="ORF">S01H4_08139</name>
</gene>
<comment type="caution">
    <text evidence="4">The sequence shown here is derived from an EMBL/GenBank/DDBJ whole genome shotgun (WGS) entry which is preliminary data.</text>
</comment>
<evidence type="ECO:0000256" key="2">
    <source>
        <dbReference type="SAM" id="MobiDB-lite"/>
    </source>
</evidence>
<name>X1A3H9_9ZZZZ</name>
<feature type="coiled-coil region" evidence="1">
    <location>
        <begin position="26"/>
        <end position="60"/>
    </location>
</feature>
<evidence type="ECO:0000256" key="3">
    <source>
        <dbReference type="SAM" id="Phobius"/>
    </source>
</evidence>
<dbReference type="AlphaFoldDB" id="X1A3H9"/>
<feature type="region of interest" description="Disordered" evidence="2">
    <location>
        <begin position="1"/>
        <end position="20"/>
    </location>
</feature>
<proteinExistence type="predicted"/>
<reference evidence="4" key="1">
    <citation type="journal article" date="2014" name="Front. Microbiol.">
        <title>High frequency of phylogenetically diverse reductive dehalogenase-homologous genes in deep subseafloor sedimentary metagenomes.</title>
        <authorList>
            <person name="Kawai M."/>
            <person name="Futagami T."/>
            <person name="Toyoda A."/>
            <person name="Takaki Y."/>
            <person name="Nishi S."/>
            <person name="Hori S."/>
            <person name="Arai W."/>
            <person name="Tsubouchi T."/>
            <person name="Morono Y."/>
            <person name="Uchiyama I."/>
            <person name="Ito T."/>
            <person name="Fujiyama A."/>
            <person name="Inagaki F."/>
            <person name="Takami H."/>
        </authorList>
    </citation>
    <scope>NUCLEOTIDE SEQUENCE</scope>
    <source>
        <strain evidence="4">Expedition CK06-06</strain>
    </source>
</reference>